<evidence type="ECO:0000313" key="1">
    <source>
        <dbReference type="EMBL" id="RXN25686.1"/>
    </source>
</evidence>
<evidence type="ECO:0000313" key="2">
    <source>
        <dbReference type="Proteomes" id="UP000290572"/>
    </source>
</evidence>
<protein>
    <submittedName>
        <fullName evidence="1">Uncharacterized protein</fullName>
    </submittedName>
</protein>
<dbReference type="Proteomes" id="UP000290572">
    <property type="component" value="Unassembled WGS sequence"/>
</dbReference>
<dbReference type="EMBL" id="QBIY01012293">
    <property type="protein sequence ID" value="RXN25686.1"/>
    <property type="molecule type" value="Genomic_DNA"/>
</dbReference>
<comment type="caution">
    <text evidence="1">The sequence shown here is derived from an EMBL/GenBank/DDBJ whole genome shotgun (WGS) entry which is preliminary data.</text>
</comment>
<sequence>MDQSMNMDHNYGVPFIPRHLYQRNNSKVAHHVLLGCLRSLIRSKPQRLEEQMAANIFPCPLMQVYSTVVVHG</sequence>
<accession>A0A498N581</accession>
<proteinExistence type="predicted"/>
<dbReference type="AlphaFoldDB" id="A0A498N581"/>
<keyword evidence="2" id="KW-1185">Reference proteome</keyword>
<gene>
    <name evidence="1" type="ORF">ROHU_021342</name>
</gene>
<organism evidence="1 2">
    <name type="scientific">Labeo rohita</name>
    <name type="common">Indian major carp</name>
    <name type="synonym">Cyprinus rohita</name>
    <dbReference type="NCBI Taxonomy" id="84645"/>
    <lineage>
        <taxon>Eukaryota</taxon>
        <taxon>Metazoa</taxon>
        <taxon>Chordata</taxon>
        <taxon>Craniata</taxon>
        <taxon>Vertebrata</taxon>
        <taxon>Euteleostomi</taxon>
        <taxon>Actinopterygii</taxon>
        <taxon>Neopterygii</taxon>
        <taxon>Teleostei</taxon>
        <taxon>Ostariophysi</taxon>
        <taxon>Cypriniformes</taxon>
        <taxon>Cyprinidae</taxon>
        <taxon>Labeoninae</taxon>
        <taxon>Labeonini</taxon>
        <taxon>Labeo</taxon>
    </lineage>
</organism>
<name>A0A498N581_LABRO</name>
<reference evidence="1 2" key="1">
    <citation type="submission" date="2018-03" db="EMBL/GenBank/DDBJ databases">
        <title>Draft genome sequence of Rohu Carp (Labeo rohita).</title>
        <authorList>
            <person name="Das P."/>
            <person name="Kushwaha B."/>
            <person name="Joshi C.G."/>
            <person name="Kumar D."/>
            <person name="Nagpure N.S."/>
            <person name="Sahoo L."/>
            <person name="Das S.P."/>
            <person name="Bit A."/>
            <person name="Patnaik S."/>
            <person name="Meher P.K."/>
            <person name="Jayasankar P."/>
            <person name="Koringa P.G."/>
            <person name="Patel N.V."/>
            <person name="Hinsu A.T."/>
            <person name="Kumar R."/>
            <person name="Pandey M."/>
            <person name="Agarwal S."/>
            <person name="Srivastava S."/>
            <person name="Singh M."/>
            <person name="Iquebal M.A."/>
            <person name="Jaiswal S."/>
            <person name="Angadi U.B."/>
            <person name="Kumar N."/>
            <person name="Raza M."/>
            <person name="Shah T.M."/>
            <person name="Rai A."/>
            <person name="Jena J.K."/>
        </authorList>
    </citation>
    <scope>NUCLEOTIDE SEQUENCE [LARGE SCALE GENOMIC DNA]</scope>
    <source>
        <strain evidence="1">DASCIFA01</strain>
        <tissue evidence="1">Testis</tissue>
    </source>
</reference>